<dbReference type="Pfam" id="PF22483">
    <property type="entry name" value="Mu-transpos_C_2"/>
    <property type="match status" value="1"/>
</dbReference>
<gene>
    <name evidence="2" type="primary">istA</name>
    <name evidence="2" type="ORF">HGO97_023565</name>
</gene>
<dbReference type="Proteomes" id="UP000723714">
    <property type="component" value="Unassembled WGS sequence"/>
</dbReference>
<dbReference type="EMBL" id="JABACJ020000053">
    <property type="protein sequence ID" value="MBU3878778.1"/>
    <property type="molecule type" value="Genomic_DNA"/>
</dbReference>
<comment type="caution">
    <text evidence="2">The sequence shown here is derived from an EMBL/GenBank/DDBJ whole genome shotgun (WGS) entry which is preliminary data.</text>
</comment>
<reference evidence="2 3" key="1">
    <citation type="submission" date="2021-06" db="EMBL/GenBank/DDBJ databases">
        <title>Faecalicatena sp. nov. isolated from porcine feces.</title>
        <authorList>
            <person name="Oh B.S."/>
            <person name="Lee J.H."/>
        </authorList>
    </citation>
    <scope>NUCLEOTIDE SEQUENCE [LARGE SCALE GENOMIC DNA]</scope>
    <source>
        <strain evidence="2 3">AGMB00832</strain>
    </source>
</reference>
<dbReference type="PANTHER" id="PTHR35004:SF8">
    <property type="entry name" value="TRANSPOSASE RV3428C-RELATED"/>
    <property type="match status" value="1"/>
</dbReference>
<dbReference type="InterPro" id="IPR001584">
    <property type="entry name" value="Integrase_cat-core"/>
</dbReference>
<evidence type="ECO:0000313" key="2">
    <source>
        <dbReference type="EMBL" id="MBU3878778.1"/>
    </source>
</evidence>
<protein>
    <submittedName>
        <fullName evidence="2">IS21 family transposase</fullName>
    </submittedName>
</protein>
<dbReference type="RefSeq" id="WP_216245724.1">
    <property type="nucleotide sequence ID" value="NZ_JABACJ020000053.1"/>
</dbReference>
<feature type="domain" description="Integrase catalytic" evidence="1">
    <location>
        <begin position="134"/>
        <end position="315"/>
    </location>
</feature>
<dbReference type="PANTHER" id="PTHR35004">
    <property type="entry name" value="TRANSPOSASE RV3428C-RELATED"/>
    <property type="match status" value="1"/>
</dbReference>
<dbReference type="NCBIfam" id="NF033546">
    <property type="entry name" value="transpos_IS21"/>
    <property type="match status" value="1"/>
</dbReference>
<proteinExistence type="predicted"/>
<sequence length="528" mass="61005">MARKINVKLIMELRDAGLSRSAIASTRHISRHSVSEVFNIADEKGIHYDDIRALDDSEVYHIFYPEKFANETMYGDPDYEHVHQELKKVGVTLKLLHEEYVDRCERNGEIPMGKTKFNEGYAEFTVANRLTNHLEHKPGERAEVDWSGPTMHYVDMSTGELITVYLFVGTLPYSQYSYVEPCLDMKMDTFIRCHIHMYEYFGGAPIRTVCDNLKTGVVSHPKEGEIILTDDYAALGSHYMTAIMPAGVRKPKQKPSVEGTVGKIATSIIARCRNDVYYSFTELKKAVSDKLHKFNHEAFQKREGSRYEVLQEERDFLRPLPDAPYEIAEWVYDRAVNLDFHVVYKKNRYSCPYQYAKKKVDLKVTDRFVELYHKGERLTTHNRFPDYMKNKYSTHPEDMPPAFRNIVQWDDERIKNWASSVGKSTRQVIDRIFSNVGIKEQGYNPCLAILRLSRTYTDARLETACDLAISRGIKVPRYHHLKAILTANQDISYKEQLEVASDYSADDSSMGYLRGSDYYRKGGDSDAK</sequence>
<dbReference type="InterPro" id="IPR054353">
    <property type="entry name" value="IstA-like_C"/>
</dbReference>
<keyword evidence="3" id="KW-1185">Reference proteome</keyword>
<name>A0ABS6DAV7_9FIRM</name>
<accession>A0ABS6DAV7</accession>
<evidence type="ECO:0000313" key="3">
    <source>
        <dbReference type="Proteomes" id="UP000723714"/>
    </source>
</evidence>
<evidence type="ECO:0000259" key="1">
    <source>
        <dbReference type="PROSITE" id="PS50994"/>
    </source>
</evidence>
<dbReference type="PROSITE" id="PS50994">
    <property type="entry name" value="INTEGRASE"/>
    <property type="match status" value="1"/>
</dbReference>
<organism evidence="2 3">
    <name type="scientific">Faecalicatena faecalis</name>
    <dbReference type="NCBI Taxonomy" id="2726362"/>
    <lineage>
        <taxon>Bacteria</taxon>
        <taxon>Bacillati</taxon>
        <taxon>Bacillota</taxon>
        <taxon>Clostridia</taxon>
        <taxon>Lachnospirales</taxon>
        <taxon>Lachnospiraceae</taxon>
        <taxon>Faecalicatena</taxon>
    </lineage>
</organism>